<gene>
    <name evidence="1" type="ORF">CONPUDRAFT_63852</name>
</gene>
<evidence type="ECO:0000313" key="1">
    <source>
        <dbReference type="EMBL" id="EIW76719.1"/>
    </source>
</evidence>
<name>A0A5M3MBV4_CONPW</name>
<dbReference type="AlphaFoldDB" id="A0A5M3MBV4"/>
<proteinExistence type="predicted"/>
<feature type="non-terminal residue" evidence="1">
    <location>
        <position position="1"/>
    </location>
</feature>
<protein>
    <recommendedName>
        <fullName evidence="3">HNH nuclease domain-containing protein</fullName>
    </recommendedName>
</protein>
<accession>A0A5M3MBV4</accession>
<dbReference type="OrthoDB" id="2689743at2759"/>
<organism evidence="1 2">
    <name type="scientific">Coniophora puteana (strain RWD-64-598)</name>
    <name type="common">Brown rot fungus</name>
    <dbReference type="NCBI Taxonomy" id="741705"/>
    <lineage>
        <taxon>Eukaryota</taxon>
        <taxon>Fungi</taxon>
        <taxon>Dikarya</taxon>
        <taxon>Basidiomycota</taxon>
        <taxon>Agaricomycotina</taxon>
        <taxon>Agaricomycetes</taxon>
        <taxon>Agaricomycetidae</taxon>
        <taxon>Boletales</taxon>
        <taxon>Coniophorineae</taxon>
        <taxon>Coniophoraceae</taxon>
        <taxon>Coniophora</taxon>
    </lineage>
</organism>
<evidence type="ECO:0008006" key="3">
    <source>
        <dbReference type="Google" id="ProtNLM"/>
    </source>
</evidence>
<evidence type="ECO:0000313" key="2">
    <source>
        <dbReference type="Proteomes" id="UP000053558"/>
    </source>
</evidence>
<comment type="caution">
    <text evidence="1">The sequence shown here is derived from an EMBL/GenBank/DDBJ whole genome shotgun (WGS) entry which is preliminary data.</text>
</comment>
<reference evidence="2" key="1">
    <citation type="journal article" date="2012" name="Science">
        <title>The Paleozoic origin of enzymatic lignin decomposition reconstructed from 31 fungal genomes.</title>
        <authorList>
            <person name="Floudas D."/>
            <person name="Binder M."/>
            <person name="Riley R."/>
            <person name="Barry K."/>
            <person name="Blanchette R.A."/>
            <person name="Henrissat B."/>
            <person name="Martinez A.T."/>
            <person name="Otillar R."/>
            <person name="Spatafora J.W."/>
            <person name="Yadav J.S."/>
            <person name="Aerts A."/>
            <person name="Benoit I."/>
            <person name="Boyd A."/>
            <person name="Carlson A."/>
            <person name="Copeland A."/>
            <person name="Coutinho P.M."/>
            <person name="de Vries R.P."/>
            <person name="Ferreira P."/>
            <person name="Findley K."/>
            <person name="Foster B."/>
            <person name="Gaskell J."/>
            <person name="Glotzer D."/>
            <person name="Gorecki P."/>
            <person name="Heitman J."/>
            <person name="Hesse C."/>
            <person name="Hori C."/>
            <person name="Igarashi K."/>
            <person name="Jurgens J.A."/>
            <person name="Kallen N."/>
            <person name="Kersten P."/>
            <person name="Kohler A."/>
            <person name="Kuees U."/>
            <person name="Kumar T.K.A."/>
            <person name="Kuo A."/>
            <person name="LaButti K."/>
            <person name="Larrondo L.F."/>
            <person name="Lindquist E."/>
            <person name="Ling A."/>
            <person name="Lombard V."/>
            <person name="Lucas S."/>
            <person name="Lundell T."/>
            <person name="Martin R."/>
            <person name="McLaughlin D.J."/>
            <person name="Morgenstern I."/>
            <person name="Morin E."/>
            <person name="Murat C."/>
            <person name="Nagy L.G."/>
            <person name="Nolan M."/>
            <person name="Ohm R.A."/>
            <person name="Patyshakuliyeva A."/>
            <person name="Rokas A."/>
            <person name="Ruiz-Duenas F.J."/>
            <person name="Sabat G."/>
            <person name="Salamov A."/>
            <person name="Samejima M."/>
            <person name="Schmutz J."/>
            <person name="Slot J.C."/>
            <person name="St John F."/>
            <person name="Stenlid J."/>
            <person name="Sun H."/>
            <person name="Sun S."/>
            <person name="Syed K."/>
            <person name="Tsang A."/>
            <person name="Wiebenga A."/>
            <person name="Young D."/>
            <person name="Pisabarro A."/>
            <person name="Eastwood D.C."/>
            <person name="Martin F."/>
            <person name="Cullen D."/>
            <person name="Grigoriev I.V."/>
            <person name="Hibbett D.S."/>
        </authorList>
    </citation>
    <scope>NUCLEOTIDE SEQUENCE [LARGE SCALE GENOMIC DNA]</scope>
    <source>
        <strain evidence="2">RWD-64-598 SS2</strain>
    </source>
</reference>
<keyword evidence="2" id="KW-1185">Reference proteome</keyword>
<dbReference type="GeneID" id="19208318"/>
<sequence length="139" mass="15593">WAAIHRFGFQKILGELNEKRVHSLTNVLTFNLNVHRAFNELTLYFEEDTSVPNRYYVRCTGGRPQVVHAGIPDHVTFSTSDGVNYPLPEPKYLRIHAACCKVAHMSGAADIFVLEDDEDPDPSDPAFAHALEARLSLLS</sequence>
<dbReference type="KEGG" id="cput:CONPUDRAFT_63852"/>
<dbReference type="OMA" id="PTHTANE"/>
<dbReference type="Proteomes" id="UP000053558">
    <property type="component" value="Unassembled WGS sequence"/>
</dbReference>
<dbReference type="RefSeq" id="XP_007772900.1">
    <property type="nucleotide sequence ID" value="XM_007774710.1"/>
</dbReference>
<dbReference type="EMBL" id="JH711585">
    <property type="protein sequence ID" value="EIW76719.1"/>
    <property type="molecule type" value="Genomic_DNA"/>
</dbReference>